<gene>
    <name evidence="1" type="ORF">FHR34_001135</name>
</gene>
<reference evidence="1 2" key="1">
    <citation type="submission" date="2020-08" db="EMBL/GenBank/DDBJ databases">
        <title>Sequencing the genomes of 1000 actinobacteria strains.</title>
        <authorList>
            <person name="Klenk H.-P."/>
        </authorList>
    </citation>
    <scope>NUCLEOTIDE SEQUENCE [LARGE SCALE GENOMIC DNA]</scope>
    <source>
        <strain evidence="1 2">DSM 41654</strain>
    </source>
</reference>
<organism evidence="1 2">
    <name type="scientific">Kitasatospora kifunensis</name>
    <name type="common">Streptomyces kifunensis</name>
    <dbReference type="NCBI Taxonomy" id="58351"/>
    <lineage>
        <taxon>Bacteria</taxon>
        <taxon>Bacillati</taxon>
        <taxon>Actinomycetota</taxon>
        <taxon>Actinomycetes</taxon>
        <taxon>Kitasatosporales</taxon>
        <taxon>Streptomycetaceae</taxon>
        <taxon>Kitasatospora</taxon>
    </lineage>
</organism>
<dbReference type="AlphaFoldDB" id="A0A7W7QYH5"/>
<name>A0A7W7QYH5_KITKI</name>
<proteinExistence type="predicted"/>
<dbReference type="Proteomes" id="UP000540506">
    <property type="component" value="Unassembled WGS sequence"/>
</dbReference>
<sequence length="146" mass="15100">MSTTPEWVKRRAEMLLGSAANTPAEMVRLLDDAGLLLPAASMVPAPYPITVRQTGLGVEISMLTLVSALITALAAESTEDPEGLADELAEIDAASGPERDELLQALVDRLGGATQSLGATAARDLAERLLAAVGPVLPAQQDRSAA</sequence>
<dbReference type="RefSeq" id="WP_184934363.1">
    <property type="nucleotide sequence ID" value="NZ_JACHJV010000001.1"/>
</dbReference>
<evidence type="ECO:0000313" key="1">
    <source>
        <dbReference type="EMBL" id="MBB4922142.1"/>
    </source>
</evidence>
<protein>
    <submittedName>
        <fullName evidence="1">Uncharacterized protein</fullName>
    </submittedName>
</protein>
<accession>A0A7W7QYH5</accession>
<dbReference type="EMBL" id="JACHJV010000001">
    <property type="protein sequence ID" value="MBB4922142.1"/>
    <property type="molecule type" value="Genomic_DNA"/>
</dbReference>
<keyword evidence="2" id="KW-1185">Reference proteome</keyword>
<comment type="caution">
    <text evidence="1">The sequence shown here is derived from an EMBL/GenBank/DDBJ whole genome shotgun (WGS) entry which is preliminary data.</text>
</comment>
<evidence type="ECO:0000313" key="2">
    <source>
        <dbReference type="Proteomes" id="UP000540506"/>
    </source>
</evidence>